<evidence type="ECO:0000256" key="1">
    <source>
        <dbReference type="ARBA" id="ARBA00004613"/>
    </source>
</evidence>
<protein>
    <submittedName>
        <fullName evidence="4">Polysaccharide deacetylase family protein</fullName>
    </submittedName>
</protein>
<evidence type="ECO:0000259" key="3">
    <source>
        <dbReference type="PROSITE" id="PS51677"/>
    </source>
</evidence>
<dbReference type="InterPro" id="IPR051398">
    <property type="entry name" value="Polysacch_Deacetylase"/>
</dbReference>
<evidence type="ECO:0000313" key="5">
    <source>
        <dbReference type="Proteomes" id="UP001500842"/>
    </source>
</evidence>
<dbReference type="InterPro" id="IPR002509">
    <property type="entry name" value="NODB_dom"/>
</dbReference>
<keyword evidence="5" id="KW-1185">Reference proteome</keyword>
<dbReference type="PROSITE" id="PS51677">
    <property type="entry name" value="NODB"/>
    <property type="match status" value="1"/>
</dbReference>
<dbReference type="SUPFAM" id="SSF88713">
    <property type="entry name" value="Glycoside hydrolase/deacetylase"/>
    <property type="match status" value="1"/>
</dbReference>
<comment type="caution">
    <text evidence="4">The sequence shown here is derived from an EMBL/GenBank/DDBJ whole genome shotgun (WGS) entry which is preliminary data.</text>
</comment>
<dbReference type="EMBL" id="BAAAOR010000024">
    <property type="protein sequence ID" value="GAA1525640.1"/>
    <property type="molecule type" value="Genomic_DNA"/>
</dbReference>
<accession>A0ABN2ATM8</accession>
<gene>
    <name evidence="4" type="ORF">GCM10009788_31580</name>
</gene>
<evidence type="ECO:0000313" key="4">
    <source>
        <dbReference type="EMBL" id="GAA1525640.1"/>
    </source>
</evidence>
<organism evidence="4 5">
    <name type="scientific">Nocardioides humi</name>
    <dbReference type="NCBI Taxonomy" id="449461"/>
    <lineage>
        <taxon>Bacteria</taxon>
        <taxon>Bacillati</taxon>
        <taxon>Actinomycetota</taxon>
        <taxon>Actinomycetes</taxon>
        <taxon>Propionibacteriales</taxon>
        <taxon>Nocardioidaceae</taxon>
        <taxon>Nocardioides</taxon>
    </lineage>
</organism>
<dbReference type="CDD" id="cd10918">
    <property type="entry name" value="CE4_NodB_like_5s_6s"/>
    <property type="match status" value="1"/>
</dbReference>
<name>A0ABN2ATM8_9ACTN</name>
<proteinExistence type="predicted"/>
<dbReference type="InterPro" id="IPR011330">
    <property type="entry name" value="Glyco_hydro/deAcase_b/a-brl"/>
</dbReference>
<keyword evidence="2" id="KW-0732">Signal</keyword>
<dbReference type="RefSeq" id="WP_181410942.1">
    <property type="nucleotide sequence ID" value="NZ_CP041146.1"/>
</dbReference>
<dbReference type="Proteomes" id="UP001500842">
    <property type="component" value="Unassembled WGS sequence"/>
</dbReference>
<dbReference type="PANTHER" id="PTHR34216:SF3">
    <property type="entry name" value="POLY-BETA-1,6-N-ACETYL-D-GLUCOSAMINE N-DEACETYLASE"/>
    <property type="match status" value="1"/>
</dbReference>
<feature type="domain" description="NodB homology" evidence="3">
    <location>
        <begin position="60"/>
        <end position="264"/>
    </location>
</feature>
<dbReference type="Gene3D" id="3.20.20.370">
    <property type="entry name" value="Glycoside hydrolase/deacetylase"/>
    <property type="match status" value="1"/>
</dbReference>
<sequence>MRVLMYHGIERVSSARDPYGMFVAPDAFRQQVEHLLEAGYVPIDETTYAAALRGADVPRKAVLITFDDGYVGVGEHAAPILVSLGVPSVLYVPAGLVGGRSDWLAARYRHPLLSAAELREVSAAGMAIGAHGFDHADLTRLGDADLRRQVVETRAELARVVGRPVRSFAFPYGAHDARVRLAVERAGYDHAFAVHDAVPGFANGRVDVNATDTLRSFRIKLHRHYPRARLATDRVPLLRRKAHDLVGRAPRVECDTHESTGGAR</sequence>
<dbReference type="Pfam" id="PF01522">
    <property type="entry name" value="Polysacc_deac_1"/>
    <property type="match status" value="1"/>
</dbReference>
<reference evidence="4 5" key="1">
    <citation type="journal article" date="2019" name="Int. J. Syst. Evol. Microbiol.">
        <title>The Global Catalogue of Microorganisms (GCM) 10K type strain sequencing project: providing services to taxonomists for standard genome sequencing and annotation.</title>
        <authorList>
            <consortium name="The Broad Institute Genomics Platform"/>
            <consortium name="The Broad Institute Genome Sequencing Center for Infectious Disease"/>
            <person name="Wu L."/>
            <person name="Ma J."/>
        </authorList>
    </citation>
    <scope>NUCLEOTIDE SEQUENCE [LARGE SCALE GENOMIC DNA]</scope>
    <source>
        <strain evidence="4 5">JCM 14942</strain>
    </source>
</reference>
<comment type="subcellular location">
    <subcellularLocation>
        <location evidence="1">Secreted</location>
    </subcellularLocation>
</comment>
<evidence type="ECO:0000256" key="2">
    <source>
        <dbReference type="ARBA" id="ARBA00022729"/>
    </source>
</evidence>
<dbReference type="PANTHER" id="PTHR34216">
    <property type="match status" value="1"/>
</dbReference>